<evidence type="ECO:0000313" key="1">
    <source>
        <dbReference type="EMBL" id="QQQ19689.1"/>
    </source>
</evidence>
<accession>A0ABX7BQ09</accession>
<gene>
    <name evidence="1" type="ORF">JIP62_06270</name>
</gene>
<proteinExistence type="predicted"/>
<dbReference type="RefSeq" id="WP_201104040.1">
    <property type="nucleotide sequence ID" value="NZ_CP067977.1"/>
</dbReference>
<name>A0ABX7BQ09_9CAUL</name>
<keyword evidence="2" id="KW-1185">Reference proteome</keyword>
<protein>
    <submittedName>
        <fullName evidence="1">Uncharacterized protein</fullName>
    </submittedName>
</protein>
<evidence type="ECO:0000313" key="2">
    <source>
        <dbReference type="Proteomes" id="UP000595448"/>
    </source>
</evidence>
<sequence>MLTACHGSAATEAGPIVEVRSETIVTCPAELLIPVQPRPAVPAGAVVEFNAEGATWLASEMAWGEGGWARLIDAQGQCPRPAAEAAD</sequence>
<organism evidence="1 2">
    <name type="scientific">Brevundimonas vitisensis</name>
    <dbReference type="NCBI Taxonomy" id="2800818"/>
    <lineage>
        <taxon>Bacteria</taxon>
        <taxon>Pseudomonadati</taxon>
        <taxon>Pseudomonadota</taxon>
        <taxon>Alphaproteobacteria</taxon>
        <taxon>Caulobacterales</taxon>
        <taxon>Caulobacteraceae</taxon>
        <taxon>Brevundimonas</taxon>
    </lineage>
</organism>
<dbReference type="Proteomes" id="UP000595448">
    <property type="component" value="Chromosome"/>
</dbReference>
<reference evidence="1 2" key="1">
    <citation type="submission" date="2021-01" db="EMBL/GenBank/DDBJ databases">
        <title>Brevundimonas vitis sp. nov., an bacterium isolated from grape (Vitis vinifera).</title>
        <authorList>
            <person name="Jiang L."/>
            <person name="Lee J."/>
        </authorList>
    </citation>
    <scope>NUCLEOTIDE SEQUENCE [LARGE SCALE GENOMIC DNA]</scope>
    <source>
        <strain evidence="1 2">GRTSA-9</strain>
    </source>
</reference>
<dbReference type="EMBL" id="CP067977">
    <property type="protein sequence ID" value="QQQ19689.1"/>
    <property type="molecule type" value="Genomic_DNA"/>
</dbReference>